<evidence type="ECO:0000256" key="1">
    <source>
        <dbReference type="ARBA" id="ARBA00004477"/>
    </source>
</evidence>
<dbReference type="UniPathway" id="UPA00378"/>
<reference evidence="8 9" key="1">
    <citation type="submission" date="2016-08" db="EMBL/GenBank/DDBJ databases">
        <title>Genomes of anaerobic fungi encode conserved fungal cellulosomes for biomass hydrolysis.</title>
        <authorList>
            <consortium name="DOE Joint Genome Institute"/>
            <person name="Haitjema C.H."/>
            <person name="Gilmore S.P."/>
            <person name="Henske J.K."/>
            <person name="Solomon K.V."/>
            <person name="De Groot R."/>
            <person name="Kuo A."/>
            <person name="Mondo S.J."/>
            <person name="Salamov A.A."/>
            <person name="Labutti K."/>
            <person name="Zhao Z."/>
            <person name="Chiniquy J."/>
            <person name="Barry K."/>
            <person name="Brewer H.M."/>
            <person name="Purvine S.O."/>
            <person name="Wright A.T."/>
            <person name="Boxma B."/>
            <person name="Van Alen T."/>
            <person name="Hackstein J.H."/>
            <person name="Baker S.E."/>
            <person name="Grigoriev I.V."/>
            <person name="O'Malley M.A."/>
        </authorList>
    </citation>
    <scope>NUCLEOTIDE SEQUENCE [LARGE SCALE GENOMIC DNA]</scope>
    <source>
        <strain evidence="9">finn</strain>
    </source>
</reference>
<evidence type="ECO:0000256" key="7">
    <source>
        <dbReference type="RuleBase" id="RU365085"/>
    </source>
</evidence>
<name>A0A1Y1VH85_9FUNG</name>
<dbReference type="STRING" id="1754191.A0A1Y1VH85"/>
<feature type="transmembrane region" description="Helical" evidence="7">
    <location>
        <begin position="43"/>
        <end position="65"/>
    </location>
</feature>
<evidence type="ECO:0000256" key="3">
    <source>
        <dbReference type="ARBA" id="ARBA00022692"/>
    </source>
</evidence>
<comment type="subcellular location">
    <subcellularLocation>
        <location evidence="1 7">Endoplasmic reticulum membrane</location>
        <topology evidence="1 7">Multi-pass membrane protein</topology>
    </subcellularLocation>
</comment>
<dbReference type="InterPro" id="IPR013174">
    <property type="entry name" value="DPM3"/>
</dbReference>
<gene>
    <name evidence="8" type="ORF">BCR36DRAFT_581703</name>
</gene>
<dbReference type="GO" id="GO:0033185">
    <property type="term" value="C:dolichol-phosphate-mannose synthase complex"/>
    <property type="evidence" value="ECO:0007669"/>
    <property type="project" value="TreeGrafter"/>
</dbReference>
<organism evidence="8 9">
    <name type="scientific">Piromyces finnis</name>
    <dbReference type="NCBI Taxonomy" id="1754191"/>
    <lineage>
        <taxon>Eukaryota</taxon>
        <taxon>Fungi</taxon>
        <taxon>Fungi incertae sedis</taxon>
        <taxon>Chytridiomycota</taxon>
        <taxon>Chytridiomycota incertae sedis</taxon>
        <taxon>Neocallimastigomycetes</taxon>
        <taxon>Neocallimastigales</taxon>
        <taxon>Neocallimastigaceae</taxon>
        <taxon>Piromyces</taxon>
    </lineage>
</organism>
<comment type="pathway">
    <text evidence="7">Protein modification; protein glycosylation.</text>
</comment>
<comment type="caution">
    <text evidence="8">The sequence shown here is derived from an EMBL/GenBank/DDBJ whole genome shotgun (WGS) entry which is preliminary data.</text>
</comment>
<comment type="function">
    <text evidence="7">Stabilizer subunit of the dolichol-phosphate mannose (DPM) synthase complex; tethers catalytic subunit to the ER.</text>
</comment>
<dbReference type="AlphaFoldDB" id="A0A1Y1VH85"/>
<keyword evidence="8" id="KW-0328">Glycosyltransferase</keyword>
<protein>
    <recommendedName>
        <fullName evidence="7">Dolichol-phosphate mannosyltransferase subunit 3</fullName>
    </recommendedName>
</protein>
<sequence>MSKATQFLTIAGGCALAWLILSLHNVLFPFIKFPLCLEQILPVIPWECLIAFCAYSMINVGWKLVTFVDTPEDYKSLLKEIDAAKEDLRSKGLDL</sequence>
<evidence type="ECO:0000256" key="5">
    <source>
        <dbReference type="ARBA" id="ARBA00022989"/>
    </source>
</evidence>
<reference evidence="8 9" key="2">
    <citation type="submission" date="2016-08" db="EMBL/GenBank/DDBJ databases">
        <title>Pervasive Adenine N6-methylation of Active Genes in Fungi.</title>
        <authorList>
            <consortium name="DOE Joint Genome Institute"/>
            <person name="Mondo S.J."/>
            <person name="Dannebaum R.O."/>
            <person name="Kuo R.C."/>
            <person name="Labutti K."/>
            <person name="Haridas S."/>
            <person name="Kuo A."/>
            <person name="Salamov A."/>
            <person name="Ahrendt S.R."/>
            <person name="Lipzen A."/>
            <person name="Sullivan W."/>
            <person name="Andreopoulos W.B."/>
            <person name="Clum A."/>
            <person name="Lindquist E."/>
            <person name="Daum C."/>
            <person name="Ramamoorthy G.K."/>
            <person name="Gryganskyi A."/>
            <person name="Culley D."/>
            <person name="Magnuson J.K."/>
            <person name="James T.Y."/>
            <person name="O'Malley M.A."/>
            <person name="Stajich J.E."/>
            <person name="Spatafora J.W."/>
            <person name="Visel A."/>
            <person name="Grigoriev I.V."/>
        </authorList>
    </citation>
    <scope>NUCLEOTIDE SEQUENCE [LARGE SCALE GENOMIC DNA]</scope>
    <source>
        <strain evidence="9">finn</strain>
    </source>
</reference>
<dbReference type="GO" id="GO:0006506">
    <property type="term" value="P:GPI anchor biosynthetic process"/>
    <property type="evidence" value="ECO:0007669"/>
    <property type="project" value="TreeGrafter"/>
</dbReference>
<evidence type="ECO:0000256" key="4">
    <source>
        <dbReference type="ARBA" id="ARBA00022824"/>
    </source>
</evidence>
<comment type="subunit">
    <text evidence="7">Component of the dolichol-phosphate mannose (DPM) synthase complex.</text>
</comment>
<feature type="transmembrane region" description="Helical" evidence="7">
    <location>
        <begin position="7"/>
        <end position="31"/>
    </location>
</feature>
<keyword evidence="5 7" id="KW-1133">Transmembrane helix</keyword>
<evidence type="ECO:0000313" key="9">
    <source>
        <dbReference type="Proteomes" id="UP000193719"/>
    </source>
</evidence>
<keyword evidence="9" id="KW-1185">Reference proteome</keyword>
<dbReference type="GO" id="GO:0005789">
    <property type="term" value="C:endoplasmic reticulum membrane"/>
    <property type="evidence" value="ECO:0007669"/>
    <property type="project" value="UniProtKB-SubCell"/>
</dbReference>
<keyword evidence="8" id="KW-0808">Transferase</keyword>
<proteinExistence type="inferred from homology"/>
<accession>A0A1Y1VH85</accession>
<dbReference type="GO" id="GO:0016757">
    <property type="term" value="F:glycosyltransferase activity"/>
    <property type="evidence" value="ECO:0007669"/>
    <property type="project" value="UniProtKB-KW"/>
</dbReference>
<evidence type="ECO:0000256" key="2">
    <source>
        <dbReference type="ARBA" id="ARBA00010430"/>
    </source>
</evidence>
<comment type="similarity">
    <text evidence="2 7">Belongs to the DPM3 family.</text>
</comment>
<keyword evidence="6 7" id="KW-0472">Membrane</keyword>
<dbReference type="Proteomes" id="UP000193719">
    <property type="component" value="Unassembled WGS sequence"/>
</dbReference>
<keyword evidence="4 7" id="KW-0256">Endoplasmic reticulum</keyword>
<dbReference type="OrthoDB" id="2014333at2759"/>
<dbReference type="PANTHER" id="PTHR16433:SF0">
    <property type="entry name" value="DOLICHOL-PHOSPHATE MANNOSYLTRANSFERASE SUBUNIT 3"/>
    <property type="match status" value="1"/>
</dbReference>
<evidence type="ECO:0000256" key="6">
    <source>
        <dbReference type="ARBA" id="ARBA00023136"/>
    </source>
</evidence>
<keyword evidence="3 7" id="KW-0812">Transmembrane</keyword>
<dbReference type="PANTHER" id="PTHR16433">
    <property type="entry name" value="DOLICHOL-PHOSPHATE MANNOSYLTRANSFERASE SUBUNIT 3"/>
    <property type="match status" value="1"/>
</dbReference>
<evidence type="ECO:0000313" key="8">
    <source>
        <dbReference type="EMBL" id="ORX54820.1"/>
    </source>
</evidence>
<dbReference type="Pfam" id="PF08285">
    <property type="entry name" value="DPM3"/>
    <property type="match status" value="1"/>
</dbReference>
<dbReference type="EMBL" id="MCFH01000010">
    <property type="protein sequence ID" value="ORX54820.1"/>
    <property type="molecule type" value="Genomic_DNA"/>
</dbReference>